<feature type="domain" description="3-keto-alpha-glucoside-1,2-lyase/3-keto-2-hydroxy-glucal hydratase" evidence="1">
    <location>
        <begin position="63"/>
        <end position="247"/>
    </location>
</feature>
<evidence type="ECO:0000259" key="1">
    <source>
        <dbReference type="Pfam" id="PF06439"/>
    </source>
</evidence>
<dbReference type="Gene3D" id="2.60.120.560">
    <property type="entry name" value="Exo-inulinase, domain 1"/>
    <property type="match status" value="1"/>
</dbReference>
<name>A0A1C3EJI4_9PLAN</name>
<dbReference type="Pfam" id="PF06439">
    <property type="entry name" value="3keto-disac_hyd"/>
    <property type="match status" value="1"/>
</dbReference>
<dbReference type="AlphaFoldDB" id="A0A1C3EJI4"/>
<comment type="caution">
    <text evidence="2">The sequence shown here is derived from an EMBL/GenBank/DDBJ whole genome shotgun (WGS) entry which is preliminary data.</text>
</comment>
<accession>A0A1C3EJI4</accession>
<dbReference type="GO" id="GO:0016787">
    <property type="term" value="F:hydrolase activity"/>
    <property type="evidence" value="ECO:0007669"/>
    <property type="project" value="InterPro"/>
</dbReference>
<evidence type="ECO:0000313" key="3">
    <source>
        <dbReference type="Proteomes" id="UP000094828"/>
    </source>
</evidence>
<dbReference type="InterPro" id="IPR010496">
    <property type="entry name" value="AL/BT2_dom"/>
</dbReference>
<proteinExistence type="predicted"/>
<dbReference type="RefSeq" id="WP_068846944.1">
    <property type="nucleotide sequence ID" value="NZ_LYDR01000055.1"/>
</dbReference>
<dbReference type="EMBL" id="LYDR01000055">
    <property type="protein sequence ID" value="ODA33390.1"/>
    <property type="molecule type" value="Genomic_DNA"/>
</dbReference>
<dbReference type="Proteomes" id="UP000094828">
    <property type="component" value="Unassembled WGS sequence"/>
</dbReference>
<organism evidence="2 3">
    <name type="scientific">Planctopirus hydrillae</name>
    <dbReference type="NCBI Taxonomy" id="1841610"/>
    <lineage>
        <taxon>Bacteria</taxon>
        <taxon>Pseudomonadati</taxon>
        <taxon>Planctomycetota</taxon>
        <taxon>Planctomycetia</taxon>
        <taxon>Planctomycetales</taxon>
        <taxon>Planctomycetaceae</taxon>
        <taxon>Planctopirus</taxon>
    </lineage>
</organism>
<sequence>MKLSCWGTNRPRFARVAMISCAVLVAGAGIVSSGEWVSGIRWAEPVVVTPGTNPGDPPSDALVLFDGKSLDQFQGGDKWVIENGYAIAKGGGISSKESFGDCQLHIEWATPEKVEGKGQGRGNSGVYLMGQYEIQILDSFENPTYFDGQAGSLYKTKPPLVNASRKPGEWQSYDIIFNAPRFSAEGALLKPGYVTVLHNGVLIQNHTEILGMTAWDSPPKYKAHAPKAPFQLQFHGNPVRFRNIWIREIPEIAAERP</sequence>
<dbReference type="STRING" id="1841610.A6X21_18795"/>
<evidence type="ECO:0000313" key="2">
    <source>
        <dbReference type="EMBL" id="ODA33390.1"/>
    </source>
</evidence>
<reference evidence="2 3" key="1">
    <citation type="submission" date="2016-05" db="EMBL/GenBank/DDBJ databases">
        <title>Genomic and physiological characterization of Planctopirus sp. isolated from fresh water lake.</title>
        <authorList>
            <person name="Subhash Y."/>
            <person name="Ramana C."/>
        </authorList>
    </citation>
    <scope>NUCLEOTIDE SEQUENCE [LARGE SCALE GENOMIC DNA]</scope>
    <source>
        <strain evidence="2 3">JC280</strain>
    </source>
</reference>
<dbReference type="OrthoDB" id="176168at2"/>
<keyword evidence="3" id="KW-1185">Reference proteome</keyword>
<protein>
    <recommendedName>
        <fullName evidence="1">3-keto-alpha-glucoside-1,2-lyase/3-keto-2-hydroxy-glucal hydratase domain-containing protein</fullName>
    </recommendedName>
</protein>
<gene>
    <name evidence="2" type="ORF">A6X21_18795</name>
</gene>